<name>A0ABU1NW63_9BACL</name>
<keyword evidence="2" id="KW-0238">DNA-binding</keyword>
<evidence type="ECO:0000313" key="6">
    <source>
        <dbReference type="EMBL" id="MDR6551713.1"/>
    </source>
</evidence>
<keyword evidence="7" id="KW-1185">Reference proteome</keyword>
<dbReference type="EMBL" id="JAVDSB010000004">
    <property type="protein sequence ID" value="MDR6551713.1"/>
    <property type="molecule type" value="Genomic_DNA"/>
</dbReference>
<keyword evidence="3" id="KW-0804">Transcription</keyword>
<evidence type="ECO:0000256" key="2">
    <source>
        <dbReference type="ARBA" id="ARBA00023125"/>
    </source>
</evidence>
<keyword evidence="4" id="KW-1133">Transmembrane helix</keyword>
<keyword evidence="1" id="KW-0805">Transcription regulation</keyword>
<evidence type="ECO:0000256" key="4">
    <source>
        <dbReference type="SAM" id="Phobius"/>
    </source>
</evidence>
<comment type="caution">
    <text evidence="6">The sequence shown here is derived from an EMBL/GenBank/DDBJ whole genome shotgun (WGS) entry which is preliminary data.</text>
</comment>
<evidence type="ECO:0000256" key="1">
    <source>
        <dbReference type="ARBA" id="ARBA00023015"/>
    </source>
</evidence>
<evidence type="ECO:0000256" key="3">
    <source>
        <dbReference type="ARBA" id="ARBA00023163"/>
    </source>
</evidence>
<organism evidence="6 7">
    <name type="scientific">Paenibacillus qinlingensis</name>
    <dbReference type="NCBI Taxonomy" id="1837343"/>
    <lineage>
        <taxon>Bacteria</taxon>
        <taxon>Bacillati</taxon>
        <taxon>Bacillota</taxon>
        <taxon>Bacilli</taxon>
        <taxon>Bacillales</taxon>
        <taxon>Paenibacillaceae</taxon>
        <taxon>Paenibacillus</taxon>
    </lineage>
</organism>
<evidence type="ECO:0000313" key="7">
    <source>
        <dbReference type="Proteomes" id="UP001267290"/>
    </source>
</evidence>
<dbReference type="RefSeq" id="WP_310499277.1">
    <property type="nucleotide sequence ID" value="NZ_JAVDSB010000004.1"/>
</dbReference>
<dbReference type="InterPro" id="IPR018060">
    <property type="entry name" value="HTH_AraC"/>
</dbReference>
<accession>A0ABU1NW63</accession>
<dbReference type="PANTHER" id="PTHR43280:SF10">
    <property type="entry name" value="REGULATORY PROTEIN POCR"/>
    <property type="match status" value="1"/>
</dbReference>
<feature type="transmembrane region" description="Helical" evidence="4">
    <location>
        <begin position="307"/>
        <end position="325"/>
    </location>
</feature>
<gene>
    <name evidence="6" type="ORF">J2736_002902</name>
</gene>
<dbReference type="PANTHER" id="PTHR43280">
    <property type="entry name" value="ARAC-FAMILY TRANSCRIPTIONAL REGULATOR"/>
    <property type="match status" value="1"/>
</dbReference>
<keyword evidence="4" id="KW-0812">Transmembrane</keyword>
<keyword evidence="4" id="KW-0472">Membrane</keyword>
<sequence length="790" mass="91106">MKLTSFASKKFLLKIVLWISASVLLIVGILSVIIYLNAQSLMISKESDNSKKILLQVKYNTNLMNETISRLTQSLYLNNDITSIMYAEQENMVDVITRINNVANSLNSSYPYIHSISVYNRNLNQFYNAGSPIFFDDPQVLGLFKSDQILPKLKPIFRDIHKVVNGDNKSERVLSYFMYETATRAENPNGAVVINVKPEWLLGNIKQINMVDRQKGNNIYILDPNGNYINEDDNQEDPAKLKWLKDEVERHTKESLSAEAESSFRSKYIDTQYLVTYLYIDSINMTLLKIQPTLEVYGYIQGFKTSIIFITLIFLVMAIVISVSISRKIYSPIGNLVRTISSGRPLDQRGRGDEISYLDYVYKQSMEKLKLYDKQLYQYGDVMKHYWLNRILTENLKLDTTELERIFLEMKIALPLDTSYAVLLLKIDNYKDFQQRFSSKDRETIRYAMINITSEWISRTYLNEGLDFKDDHVVLILSISPGDEPIETTVTALIQEAQQYVQQFYKITFTASISPLSNTVESLYTLYNKSLDQTVYRFHYGHQSILDSKITLLHEDNTKTGYAKKLEENLQEVLRKRNLSEIEDAMRLVFDEIRQLNYYNALASTFRLLETMKKTLESSSEPGVPSLLIDLSSFSLQLMEKETLDSINETILDAMKDSLQTVPGDPTKKLNHYVVDTVSDYIETHYQDPSLCLASIATMMKISQRRLGNLFKDAKQVSVADYINETRLARAAELLSENNISVREIVEKVGVLNETYFFSLFKKHFGVTPKEYALKSNMKHLADSKNNLEF</sequence>
<dbReference type="Gene3D" id="1.10.10.60">
    <property type="entry name" value="Homeodomain-like"/>
    <property type="match status" value="2"/>
</dbReference>
<proteinExistence type="predicted"/>
<reference evidence="6 7" key="1">
    <citation type="submission" date="2023-07" db="EMBL/GenBank/DDBJ databases">
        <title>Sorghum-associated microbial communities from plants grown in Nebraska, USA.</title>
        <authorList>
            <person name="Schachtman D."/>
        </authorList>
    </citation>
    <scope>NUCLEOTIDE SEQUENCE [LARGE SCALE GENOMIC DNA]</scope>
    <source>
        <strain evidence="6 7">CC258</strain>
    </source>
</reference>
<dbReference type="PROSITE" id="PS01124">
    <property type="entry name" value="HTH_ARAC_FAMILY_2"/>
    <property type="match status" value="1"/>
</dbReference>
<dbReference type="SMART" id="SM00342">
    <property type="entry name" value="HTH_ARAC"/>
    <property type="match status" value="1"/>
</dbReference>
<dbReference type="Pfam" id="PF12833">
    <property type="entry name" value="HTH_18"/>
    <property type="match status" value="1"/>
</dbReference>
<feature type="domain" description="HTH araC/xylS-type" evidence="5">
    <location>
        <begin position="676"/>
        <end position="775"/>
    </location>
</feature>
<protein>
    <submittedName>
        <fullName evidence="6">YesN/AraC family two-component response regulator</fullName>
    </submittedName>
</protein>
<feature type="transmembrane region" description="Helical" evidence="4">
    <location>
        <begin position="15"/>
        <end position="36"/>
    </location>
</feature>
<dbReference type="InterPro" id="IPR009057">
    <property type="entry name" value="Homeodomain-like_sf"/>
</dbReference>
<evidence type="ECO:0000259" key="5">
    <source>
        <dbReference type="PROSITE" id="PS01124"/>
    </source>
</evidence>
<dbReference type="SUPFAM" id="SSF46689">
    <property type="entry name" value="Homeodomain-like"/>
    <property type="match status" value="1"/>
</dbReference>
<dbReference type="Proteomes" id="UP001267290">
    <property type="component" value="Unassembled WGS sequence"/>
</dbReference>